<evidence type="ECO:0000256" key="7">
    <source>
        <dbReference type="ARBA" id="ARBA00022763"/>
    </source>
</evidence>
<dbReference type="GO" id="GO:0051539">
    <property type="term" value="F:4 iron, 4 sulfur cluster binding"/>
    <property type="evidence" value="ECO:0007669"/>
    <property type="project" value="UniProtKB-KW"/>
</dbReference>
<proteinExistence type="inferred from homology"/>
<keyword evidence="11" id="KW-0234">DNA repair</keyword>
<gene>
    <name evidence="14" type="ORF">HH303_14825</name>
</gene>
<dbReference type="Gene3D" id="3.40.470.10">
    <property type="entry name" value="Uracil-DNA glycosylase-like domain"/>
    <property type="match status" value="1"/>
</dbReference>
<evidence type="ECO:0000256" key="1">
    <source>
        <dbReference type="ARBA" id="ARBA00001400"/>
    </source>
</evidence>
<evidence type="ECO:0000313" key="14">
    <source>
        <dbReference type="EMBL" id="NMM45768.1"/>
    </source>
</evidence>
<evidence type="ECO:0000256" key="4">
    <source>
        <dbReference type="ARBA" id="ARBA00019403"/>
    </source>
</evidence>
<dbReference type="AlphaFoldDB" id="A0A7Y0E253"/>
<dbReference type="GO" id="GO:0006281">
    <property type="term" value="P:DNA repair"/>
    <property type="evidence" value="ECO:0007669"/>
    <property type="project" value="UniProtKB-KW"/>
</dbReference>
<feature type="domain" description="Uracil-DNA glycosylase-like" evidence="13">
    <location>
        <begin position="126"/>
        <end position="276"/>
    </location>
</feature>
<organism evidence="14 15">
    <name type="scientific">Pacificispira spongiicola</name>
    <dbReference type="NCBI Taxonomy" id="2729598"/>
    <lineage>
        <taxon>Bacteria</taxon>
        <taxon>Pseudomonadati</taxon>
        <taxon>Pseudomonadota</taxon>
        <taxon>Alphaproteobacteria</taxon>
        <taxon>Rhodospirillales</taxon>
        <taxon>Rhodospirillaceae</taxon>
        <taxon>Pacificispira</taxon>
    </lineage>
</organism>
<evidence type="ECO:0000256" key="12">
    <source>
        <dbReference type="SAM" id="MobiDB-lite"/>
    </source>
</evidence>
<keyword evidence="10" id="KW-0411">Iron-sulfur</keyword>
<protein>
    <recommendedName>
        <fullName evidence="4">Type-4 uracil-DNA glycosylase</fullName>
        <ecNumber evidence="3">3.2.2.27</ecNumber>
    </recommendedName>
</protein>
<keyword evidence="9" id="KW-0408">Iron</keyword>
<evidence type="ECO:0000256" key="9">
    <source>
        <dbReference type="ARBA" id="ARBA00023004"/>
    </source>
</evidence>
<dbReference type="InterPro" id="IPR051536">
    <property type="entry name" value="UDG_Type-4/5"/>
</dbReference>
<evidence type="ECO:0000256" key="3">
    <source>
        <dbReference type="ARBA" id="ARBA00012030"/>
    </source>
</evidence>
<evidence type="ECO:0000256" key="5">
    <source>
        <dbReference type="ARBA" id="ARBA00022485"/>
    </source>
</evidence>
<comment type="caution">
    <text evidence="14">The sequence shown here is derived from an EMBL/GenBank/DDBJ whole genome shotgun (WGS) entry which is preliminary data.</text>
</comment>
<keyword evidence="5" id="KW-0004">4Fe-4S</keyword>
<evidence type="ECO:0000256" key="2">
    <source>
        <dbReference type="ARBA" id="ARBA00006521"/>
    </source>
</evidence>
<dbReference type="GO" id="GO:0046872">
    <property type="term" value="F:metal ion binding"/>
    <property type="evidence" value="ECO:0007669"/>
    <property type="project" value="UniProtKB-KW"/>
</dbReference>
<dbReference type="GO" id="GO:0004844">
    <property type="term" value="F:uracil DNA N-glycosylase activity"/>
    <property type="evidence" value="ECO:0007669"/>
    <property type="project" value="UniProtKB-EC"/>
</dbReference>
<comment type="catalytic activity">
    <reaction evidence="1">
        <text>Hydrolyzes single-stranded DNA or mismatched double-stranded DNA and polynucleotides, releasing free uracil.</text>
        <dbReference type="EC" id="3.2.2.27"/>
    </reaction>
</comment>
<dbReference type="InterPro" id="IPR005273">
    <property type="entry name" value="Ura-DNA_glyco_family4"/>
</dbReference>
<dbReference type="InterPro" id="IPR036895">
    <property type="entry name" value="Uracil-DNA_glycosylase-like_sf"/>
</dbReference>
<keyword evidence="15" id="KW-1185">Reference proteome</keyword>
<dbReference type="PANTHER" id="PTHR33693">
    <property type="entry name" value="TYPE-5 URACIL-DNA GLYCOSYLASE"/>
    <property type="match status" value="1"/>
</dbReference>
<evidence type="ECO:0000256" key="11">
    <source>
        <dbReference type="ARBA" id="ARBA00023204"/>
    </source>
</evidence>
<dbReference type="Proteomes" id="UP000539372">
    <property type="component" value="Unassembled WGS sequence"/>
</dbReference>
<dbReference type="SMART" id="SM00987">
    <property type="entry name" value="UreE_C"/>
    <property type="match status" value="1"/>
</dbReference>
<name>A0A7Y0E253_9PROT</name>
<accession>A0A7Y0E253</accession>
<keyword evidence="8" id="KW-0378">Hydrolase</keyword>
<evidence type="ECO:0000256" key="10">
    <source>
        <dbReference type="ARBA" id="ARBA00023014"/>
    </source>
</evidence>
<evidence type="ECO:0000256" key="6">
    <source>
        <dbReference type="ARBA" id="ARBA00022723"/>
    </source>
</evidence>
<dbReference type="CDD" id="cd10030">
    <property type="entry name" value="UDG-F4_TTUDGA_SPO1dp_like"/>
    <property type="match status" value="1"/>
</dbReference>
<dbReference type="Pfam" id="PF03167">
    <property type="entry name" value="UDG"/>
    <property type="match status" value="1"/>
</dbReference>
<dbReference type="PANTHER" id="PTHR33693:SF1">
    <property type="entry name" value="TYPE-4 URACIL-DNA GLYCOSYLASE"/>
    <property type="match status" value="1"/>
</dbReference>
<dbReference type="SMART" id="SM00986">
    <property type="entry name" value="UDG"/>
    <property type="match status" value="1"/>
</dbReference>
<dbReference type="EMBL" id="JABBNT010000004">
    <property type="protein sequence ID" value="NMM45768.1"/>
    <property type="molecule type" value="Genomic_DNA"/>
</dbReference>
<comment type="similarity">
    <text evidence="2">Belongs to the uracil-DNA glycosylase (UDG) superfamily. Type 4 (UDGa) family.</text>
</comment>
<sequence length="287" mass="31365">MVGDFDVLENDVRDLVAALEWQLFMGADETIADSPVDRYAATEERRRQRQTASPVQQQSAPPPSAPQNTAPPRPAMQAAHAPLGTAEAEAQGRSAAADCKSLDDLRAALEAFDGCDLKKTATQLVFGDGNPEADIMVIGEAPGGDEDRQGKPFVGVSGQLLDKMLSHIGLDRERFYITNTVYWRPPGNRKPNDGEFAVCRPFVDKHIELVNPKLLLLVGDKSVRGLAGAATGITRSRGRWYDVTVAGKTIPALATFHPAYLLRTPSAKRQAWQDMLTFQRRMREAGL</sequence>
<evidence type="ECO:0000259" key="13">
    <source>
        <dbReference type="SMART" id="SM00986"/>
    </source>
</evidence>
<dbReference type="SUPFAM" id="SSF52141">
    <property type="entry name" value="Uracil-DNA glycosylase-like"/>
    <property type="match status" value="1"/>
</dbReference>
<reference evidence="14 15" key="1">
    <citation type="submission" date="2020-04" db="EMBL/GenBank/DDBJ databases">
        <title>Rhodospirillaceae bacterium KN72 isolated from deep sea.</title>
        <authorList>
            <person name="Zhang D.-C."/>
        </authorList>
    </citation>
    <scope>NUCLEOTIDE SEQUENCE [LARGE SCALE GENOMIC DNA]</scope>
    <source>
        <strain evidence="14 15">KN72</strain>
    </source>
</reference>
<evidence type="ECO:0000256" key="8">
    <source>
        <dbReference type="ARBA" id="ARBA00022801"/>
    </source>
</evidence>
<feature type="compositionally biased region" description="Pro residues" evidence="12">
    <location>
        <begin position="60"/>
        <end position="74"/>
    </location>
</feature>
<keyword evidence="6" id="KW-0479">Metal-binding</keyword>
<dbReference type="InterPro" id="IPR005122">
    <property type="entry name" value="Uracil-DNA_glycosylase-like"/>
</dbReference>
<keyword evidence="7" id="KW-0227">DNA damage</keyword>
<feature type="region of interest" description="Disordered" evidence="12">
    <location>
        <begin position="32"/>
        <end position="90"/>
    </location>
</feature>
<dbReference type="EC" id="3.2.2.27" evidence="3"/>
<dbReference type="NCBIfam" id="TIGR00758">
    <property type="entry name" value="UDG_fam4"/>
    <property type="match status" value="1"/>
</dbReference>
<evidence type="ECO:0000313" key="15">
    <source>
        <dbReference type="Proteomes" id="UP000539372"/>
    </source>
</evidence>